<dbReference type="CDD" id="cd23375">
    <property type="entry name" value="beta-trefoil_STI_VvMLP-like"/>
    <property type="match status" value="1"/>
</dbReference>
<feature type="signal peptide" evidence="1">
    <location>
        <begin position="1"/>
        <end position="19"/>
    </location>
</feature>
<evidence type="ECO:0000256" key="1">
    <source>
        <dbReference type="SAM" id="SignalP"/>
    </source>
</evidence>
<keyword evidence="1" id="KW-0732">Signal</keyword>
<dbReference type="Pfam" id="PF00197">
    <property type="entry name" value="Kunitz_legume"/>
    <property type="match status" value="1"/>
</dbReference>
<gene>
    <name evidence="2" type="ORF">O6P43_011882</name>
</gene>
<dbReference type="PANTHER" id="PTHR33107:SF5">
    <property type="entry name" value="KUNITZ TRYPSIN INHIBITOR 5"/>
    <property type="match status" value="1"/>
</dbReference>
<dbReference type="EMBL" id="JARAOO010000005">
    <property type="protein sequence ID" value="KAJ7967647.1"/>
    <property type="molecule type" value="Genomic_DNA"/>
</dbReference>
<protein>
    <submittedName>
        <fullName evidence="2">Kunitz trypsin inhibitor</fullName>
    </submittedName>
</protein>
<feature type="chain" id="PRO_5042052615" evidence="1">
    <location>
        <begin position="20"/>
        <end position="201"/>
    </location>
</feature>
<dbReference type="AlphaFoldDB" id="A0AAD7PU94"/>
<dbReference type="KEGG" id="qsa:O6P43_011882"/>
<dbReference type="InterPro" id="IPR011065">
    <property type="entry name" value="Kunitz_inhibitor_STI-like_sf"/>
</dbReference>
<keyword evidence="3" id="KW-1185">Reference proteome</keyword>
<accession>A0AAD7PU94</accession>
<dbReference type="SUPFAM" id="SSF50386">
    <property type="entry name" value="STI-like"/>
    <property type="match status" value="1"/>
</dbReference>
<dbReference type="PRINTS" id="PR00291">
    <property type="entry name" value="KUNITZINHBTR"/>
</dbReference>
<dbReference type="SMART" id="SM00452">
    <property type="entry name" value="STI"/>
    <property type="match status" value="1"/>
</dbReference>
<dbReference type="Gene3D" id="2.80.10.50">
    <property type="match status" value="1"/>
</dbReference>
<dbReference type="Proteomes" id="UP001163823">
    <property type="component" value="Chromosome 5"/>
</dbReference>
<dbReference type="GO" id="GO:0004866">
    <property type="term" value="F:endopeptidase inhibitor activity"/>
    <property type="evidence" value="ECO:0007669"/>
    <property type="project" value="InterPro"/>
</dbReference>
<proteinExistence type="predicted"/>
<organism evidence="2 3">
    <name type="scientific">Quillaja saponaria</name>
    <name type="common">Soap bark tree</name>
    <dbReference type="NCBI Taxonomy" id="32244"/>
    <lineage>
        <taxon>Eukaryota</taxon>
        <taxon>Viridiplantae</taxon>
        <taxon>Streptophyta</taxon>
        <taxon>Embryophyta</taxon>
        <taxon>Tracheophyta</taxon>
        <taxon>Spermatophyta</taxon>
        <taxon>Magnoliopsida</taxon>
        <taxon>eudicotyledons</taxon>
        <taxon>Gunneridae</taxon>
        <taxon>Pentapetalae</taxon>
        <taxon>rosids</taxon>
        <taxon>fabids</taxon>
        <taxon>Fabales</taxon>
        <taxon>Quillajaceae</taxon>
        <taxon>Quillaja</taxon>
    </lineage>
</organism>
<name>A0AAD7PU94_QUISA</name>
<evidence type="ECO:0000313" key="3">
    <source>
        <dbReference type="Proteomes" id="UP001163823"/>
    </source>
</evidence>
<dbReference type="PANTHER" id="PTHR33107">
    <property type="entry name" value="KUNITZ TRYPSIN INHIBITOR 2"/>
    <property type="match status" value="1"/>
</dbReference>
<sequence length="201" mass="22562">MKTAFLALFVFLFAFTTKPFLTAAIAAPEPVLDVFHEQLRSGVNYYIVPSTGGLLSMVSTRNKTCPLDVIQASNHIQPLTFTPYINPKKGVVRVSTDLNIKFSDATSCVQPAVWKLDYFDRLTGQFFVTTGGVVGNPGPQTIKNWFKIEQFGRGYKLVYCPTVCKFCRVQCKDLGIYTEEGMKRLALSDEPLLVRFLKAHY</sequence>
<comment type="caution">
    <text evidence="2">The sequence shown here is derived from an EMBL/GenBank/DDBJ whole genome shotgun (WGS) entry which is preliminary data.</text>
</comment>
<dbReference type="InterPro" id="IPR002160">
    <property type="entry name" value="Prot_inh_Kunz-lg"/>
</dbReference>
<evidence type="ECO:0000313" key="2">
    <source>
        <dbReference type="EMBL" id="KAJ7967647.1"/>
    </source>
</evidence>
<reference evidence="2" key="1">
    <citation type="journal article" date="2023" name="Science">
        <title>Elucidation of the pathway for biosynthesis of saponin adjuvants from the soapbark tree.</title>
        <authorList>
            <person name="Reed J."/>
            <person name="Orme A."/>
            <person name="El-Demerdash A."/>
            <person name="Owen C."/>
            <person name="Martin L.B.B."/>
            <person name="Misra R.C."/>
            <person name="Kikuchi S."/>
            <person name="Rejzek M."/>
            <person name="Martin A.C."/>
            <person name="Harkess A."/>
            <person name="Leebens-Mack J."/>
            <person name="Louveau T."/>
            <person name="Stephenson M.J."/>
            <person name="Osbourn A."/>
        </authorList>
    </citation>
    <scope>NUCLEOTIDE SEQUENCE</scope>
    <source>
        <strain evidence="2">S10</strain>
    </source>
</reference>